<dbReference type="Pfam" id="PF04773">
    <property type="entry name" value="FecR"/>
    <property type="match status" value="1"/>
</dbReference>
<name>A0A495J338_9SPHI</name>
<feature type="domain" description="Protein FecR C-terminal" evidence="3">
    <location>
        <begin position="256"/>
        <end position="323"/>
    </location>
</feature>
<feature type="domain" description="FecR protein" evidence="2">
    <location>
        <begin position="113"/>
        <end position="207"/>
    </location>
</feature>
<dbReference type="InterPro" id="IPR012373">
    <property type="entry name" value="Ferrdict_sens_TM"/>
</dbReference>
<dbReference type="PANTHER" id="PTHR30273:SF2">
    <property type="entry name" value="PROTEIN FECR"/>
    <property type="match status" value="1"/>
</dbReference>
<feature type="transmembrane region" description="Helical" evidence="1">
    <location>
        <begin position="78"/>
        <end position="98"/>
    </location>
</feature>
<dbReference type="AlphaFoldDB" id="A0A495J338"/>
<keyword evidence="1" id="KW-0472">Membrane</keyword>
<keyword evidence="5" id="KW-1185">Reference proteome</keyword>
<protein>
    <submittedName>
        <fullName evidence="4">FecR family protein</fullName>
    </submittedName>
</protein>
<dbReference type="Gene3D" id="2.60.120.1440">
    <property type="match status" value="1"/>
</dbReference>
<proteinExistence type="predicted"/>
<evidence type="ECO:0000313" key="4">
    <source>
        <dbReference type="EMBL" id="RKR83380.1"/>
    </source>
</evidence>
<dbReference type="PIRSF" id="PIRSF018266">
    <property type="entry name" value="FecR"/>
    <property type="match status" value="1"/>
</dbReference>
<dbReference type="Pfam" id="PF16344">
    <property type="entry name" value="FecR_C"/>
    <property type="match status" value="1"/>
</dbReference>
<dbReference type="InterPro" id="IPR032508">
    <property type="entry name" value="FecR_C"/>
</dbReference>
<dbReference type="InterPro" id="IPR006860">
    <property type="entry name" value="FecR"/>
</dbReference>
<dbReference type="Gene3D" id="3.55.50.30">
    <property type="match status" value="1"/>
</dbReference>
<evidence type="ECO:0000259" key="3">
    <source>
        <dbReference type="Pfam" id="PF16344"/>
    </source>
</evidence>
<organism evidence="4 5">
    <name type="scientific">Mucilaginibacter gracilis</name>
    <dbReference type="NCBI Taxonomy" id="423350"/>
    <lineage>
        <taxon>Bacteria</taxon>
        <taxon>Pseudomonadati</taxon>
        <taxon>Bacteroidota</taxon>
        <taxon>Sphingobacteriia</taxon>
        <taxon>Sphingobacteriales</taxon>
        <taxon>Sphingobacteriaceae</taxon>
        <taxon>Mucilaginibacter</taxon>
    </lineage>
</organism>
<evidence type="ECO:0000256" key="1">
    <source>
        <dbReference type="SAM" id="Phobius"/>
    </source>
</evidence>
<sequence>MEIRQLEKLFTKYISGNASPIERSAVDRWFEQTEKTEVVLTPAERNRIAGELLQRTRLATVLPFRETKAVSYTMIRPFLRIAAVLAIGISVVFIYRYFSSAPVAEQTSAYHIYQTRKGERVLLTMPDSSKIWLNSATRFRYPAAFNAKTREVFLDSGEAFFEVRHKAQQPFIVHSGNLDTRVLGTSFNISNDPDGHQFAVSVNTGRVSVMRIDRKQRQVLALLSPDQGLVLNTLTGKYKTRATGMLMQNAWKDNMLLFKDAGFGEIKRKLENWYGLTVILQRPAGGNCLFTARFKNKSISEVLRSLQQINDFKYRMKGKTLWIDNPPCN</sequence>
<dbReference type="GO" id="GO:0016989">
    <property type="term" value="F:sigma factor antagonist activity"/>
    <property type="evidence" value="ECO:0007669"/>
    <property type="project" value="TreeGrafter"/>
</dbReference>
<comment type="caution">
    <text evidence="4">The sequence shown here is derived from an EMBL/GenBank/DDBJ whole genome shotgun (WGS) entry which is preliminary data.</text>
</comment>
<dbReference type="PANTHER" id="PTHR30273">
    <property type="entry name" value="PERIPLASMIC SIGNAL SENSOR AND SIGMA FACTOR ACTIVATOR FECR-RELATED"/>
    <property type="match status" value="1"/>
</dbReference>
<keyword evidence="1" id="KW-0812">Transmembrane</keyword>
<evidence type="ECO:0000313" key="5">
    <source>
        <dbReference type="Proteomes" id="UP000268007"/>
    </source>
</evidence>
<evidence type="ECO:0000259" key="2">
    <source>
        <dbReference type="Pfam" id="PF04773"/>
    </source>
</evidence>
<dbReference type="EMBL" id="RBKU01000001">
    <property type="protein sequence ID" value="RKR83380.1"/>
    <property type="molecule type" value="Genomic_DNA"/>
</dbReference>
<keyword evidence="1" id="KW-1133">Transmembrane helix</keyword>
<accession>A0A495J338</accession>
<dbReference type="Proteomes" id="UP000268007">
    <property type="component" value="Unassembled WGS sequence"/>
</dbReference>
<gene>
    <name evidence="4" type="ORF">BDD43_3587</name>
</gene>
<reference evidence="4 5" key="1">
    <citation type="submission" date="2018-10" db="EMBL/GenBank/DDBJ databases">
        <title>Genomic Encyclopedia of Archaeal and Bacterial Type Strains, Phase II (KMG-II): from individual species to whole genera.</title>
        <authorList>
            <person name="Goeker M."/>
        </authorList>
    </citation>
    <scope>NUCLEOTIDE SEQUENCE [LARGE SCALE GENOMIC DNA]</scope>
    <source>
        <strain evidence="4 5">DSM 18602</strain>
    </source>
</reference>